<organism evidence="2 3">
    <name type="scientific">Phanerochaete sordida</name>
    <dbReference type="NCBI Taxonomy" id="48140"/>
    <lineage>
        <taxon>Eukaryota</taxon>
        <taxon>Fungi</taxon>
        <taxon>Dikarya</taxon>
        <taxon>Basidiomycota</taxon>
        <taxon>Agaricomycotina</taxon>
        <taxon>Agaricomycetes</taxon>
        <taxon>Polyporales</taxon>
        <taxon>Phanerochaetaceae</taxon>
        <taxon>Phanerochaete</taxon>
    </lineage>
</organism>
<evidence type="ECO:0000256" key="1">
    <source>
        <dbReference type="SAM" id="MobiDB-lite"/>
    </source>
</evidence>
<keyword evidence="3" id="KW-1185">Reference proteome</keyword>
<evidence type="ECO:0000313" key="3">
    <source>
        <dbReference type="Proteomes" id="UP000703269"/>
    </source>
</evidence>
<sequence length="100" mass="11341">MWLADTANLVGERHLGTAESSLVVGEVPMQACRWHRTRRRGQHYCCAAARHAPAHRAEDHEAQEHSALRSHRPGPDIDSRSCTGWQIPLTLLAIWEPRRC</sequence>
<accession>A0A9P3GNF0</accession>
<proteinExistence type="predicted"/>
<name>A0A9P3GNF0_9APHY</name>
<comment type="caution">
    <text evidence="2">The sequence shown here is derived from an EMBL/GenBank/DDBJ whole genome shotgun (WGS) entry which is preliminary data.</text>
</comment>
<feature type="region of interest" description="Disordered" evidence="1">
    <location>
        <begin position="56"/>
        <end position="79"/>
    </location>
</feature>
<gene>
    <name evidence="2" type="ORF">PsYK624_149370</name>
</gene>
<dbReference type="AlphaFoldDB" id="A0A9P3GNF0"/>
<dbReference type="EMBL" id="BPQB01000093">
    <property type="protein sequence ID" value="GJE98702.1"/>
    <property type="molecule type" value="Genomic_DNA"/>
</dbReference>
<reference evidence="2 3" key="1">
    <citation type="submission" date="2021-08" db="EMBL/GenBank/DDBJ databases">
        <title>Draft Genome Sequence of Phanerochaete sordida strain YK-624.</title>
        <authorList>
            <person name="Mori T."/>
            <person name="Dohra H."/>
            <person name="Suzuki T."/>
            <person name="Kawagishi H."/>
            <person name="Hirai H."/>
        </authorList>
    </citation>
    <scope>NUCLEOTIDE SEQUENCE [LARGE SCALE GENOMIC DNA]</scope>
    <source>
        <strain evidence="2 3">YK-624</strain>
    </source>
</reference>
<protein>
    <submittedName>
        <fullName evidence="2">Uncharacterized protein</fullName>
    </submittedName>
</protein>
<evidence type="ECO:0000313" key="2">
    <source>
        <dbReference type="EMBL" id="GJE98702.1"/>
    </source>
</evidence>
<dbReference type="Proteomes" id="UP000703269">
    <property type="component" value="Unassembled WGS sequence"/>
</dbReference>